<keyword evidence="5" id="KW-0813">Transport</keyword>
<evidence type="ECO:0000256" key="6">
    <source>
        <dbReference type="ARBA" id="ARBA00022490"/>
    </source>
</evidence>
<dbReference type="GO" id="GO:0030127">
    <property type="term" value="C:COPII vesicle coat"/>
    <property type="evidence" value="ECO:0007669"/>
    <property type="project" value="InterPro"/>
</dbReference>
<evidence type="ECO:0000256" key="2">
    <source>
        <dbReference type="ARBA" id="ARBA00004397"/>
    </source>
</evidence>
<dbReference type="InterPro" id="IPR006895">
    <property type="entry name" value="Znf_Sec23_Sec24"/>
</dbReference>
<reference evidence="21" key="1">
    <citation type="submission" date="2025-08" db="UniProtKB">
        <authorList>
            <consortium name="Ensembl"/>
        </authorList>
    </citation>
    <scope>IDENTIFICATION</scope>
</reference>
<dbReference type="Gene3D" id="3.40.50.410">
    <property type="entry name" value="von Willebrand factor, type A domain"/>
    <property type="match status" value="1"/>
</dbReference>
<dbReference type="Pfam" id="PF04811">
    <property type="entry name" value="Sec23_trunk"/>
    <property type="match status" value="1"/>
</dbReference>
<organism evidence="21 22">
    <name type="scientific">Chelydra serpentina</name>
    <name type="common">Snapping turtle</name>
    <name type="synonym">Testudo serpentina</name>
    <dbReference type="NCBI Taxonomy" id="8475"/>
    <lineage>
        <taxon>Eukaryota</taxon>
        <taxon>Metazoa</taxon>
        <taxon>Chordata</taxon>
        <taxon>Craniata</taxon>
        <taxon>Vertebrata</taxon>
        <taxon>Euteleostomi</taxon>
        <taxon>Archelosauria</taxon>
        <taxon>Testudinata</taxon>
        <taxon>Testudines</taxon>
        <taxon>Cryptodira</taxon>
        <taxon>Durocryptodira</taxon>
        <taxon>Americhelydia</taxon>
        <taxon>Chelydroidea</taxon>
        <taxon>Chelydridae</taxon>
        <taxon>Chelydra</taxon>
    </lineage>
</organism>
<dbReference type="GO" id="GO:0000149">
    <property type="term" value="F:SNARE binding"/>
    <property type="evidence" value="ECO:0007669"/>
    <property type="project" value="TreeGrafter"/>
</dbReference>
<feature type="domain" description="Zinc finger Sec23/Sec24-type" evidence="17">
    <location>
        <begin position="368"/>
        <end position="405"/>
    </location>
</feature>
<dbReference type="Proteomes" id="UP000694403">
    <property type="component" value="Unplaced"/>
</dbReference>
<dbReference type="GO" id="GO:0090110">
    <property type="term" value="P:COPII-coated vesicle cargo loading"/>
    <property type="evidence" value="ECO:0007669"/>
    <property type="project" value="TreeGrafter"/>
</dbReference>
<dbReference type="InterPro" id="IPR006900">
    <property type="entry name" value="Sec23/24_helical_dom"/>
</dbReference>
<keyword evidence="9" id="KW-0256">Endoplasmic reticulum</keyword>
<evidence type="ECO:0000313" key="22">
    <source>
        <dbReference type="Proteomes" id="UP000694403"/>
    </source>
</evidence>
<dbReference type="Pfam" id="PF04810">
    <property type="entry name" value="zf-Sec23_Sec24"/>
    <property type="match status" value="1"/>
</dbReference>
<dbReference type="GO" id="GO:0006886">
    <property type="term" value="P:intracellular protein transport"/>
    <property type="evidence" value="ECO:0007669"/>
    <property type="project" value="InterPro"/>
</dbReference>
<dbReference type="SUPFAM" id="SSF81811">
    <property type="entry name" value="Helical domain of Sec23/24"/>
    <property type="match status" value="1"/>
</dbReference>
<evidence type="ECO:0000259" key="20">
    <source>
        <dbReference type="Pfam" id="PF08033"/>
    </source>
</evidence>
<name>A0A8C3TEI8_CHESE</name>
<evidence type="ECO:0000313" key="21">
    <source>
        <dbReference type="Ensembl" id="ENSCSRP00000029226.1"/>
    </source>
</evidence>
<sequence>MSQQGYVATPPYSQSQPGIGGFSTGFGPPTSSPLYGHYGDPNPSYSSPQSGMLKSTVPFGSSAPVGSPPPGTHQYSQTNLQNGPRSTGHQPHRFQGPSPRNNAAPSYPPYCPQSQPSYPNTASSSSTTQLANQLSNLQINNYGPGASQSSLMPSGIPTSFQGPCPPPPLTQQQMALPPGSKIPPAPANNLNGVCTPPSLPPMAMQDGIPGSVPPNANLQQLPGQPPVPGYHPQHANYGPQMAGSQLSYPGAFPGGPGQLAGPQQRKLDPDSIPSPIQVIENDKASRGGQTYATNIRGQVPPLVTTDCVIQDQGNASPRYIRCTAYCFPSSSDMAKQAQIPLAAIIKPFAVVPPNETPLYVVNHGETGPIRCNRCKAYMCPFMQFIEGGRKYQCGFCNCINDVPPFFFQHLDHIGRRTDHYERPELSLGSYEYVATLDYCRNNKPPNSPAYIFMIDVSYSNIKSGLVKLICNELKTVLDKLPREEQEETSAIRVGFVTYNKVLHFFNVKSNLAQPQMMVVSDVGEVFVPLLDGFLVNFQESRSVVNNLLDQIPEMFAETNESETVFAPVIQAGMEALKAAECAGKLFIFHSSLPTAEAPGKLKNRDDKKLINTDKEKILFQPQVNFYESLARDCVANGCCVNLFLFPNQYVDVASMGLVTMYTGGTLYKYNNFQVHSDGPQFLSDLRKDIEKRTGFDAIMRVRTSTGFRATDFFGAIYMNNTTDVEMAAVDCDKAITVEFKHDDKLNEDSGALIQCAVLYTSISGQRRLRVHNIGLNCSSQLADLYKSCETDALINFFAKSAFKAILSQPLKTIREILVSQTARMLACYRKNCASPSAVSQLILPDAMKVLPVYINCLLKSCVLVGRPEIPTDERAYHRQLVMSMDVADTQLFFYPQLLPIHTMDVKSDAFPTAVRCSEERLSEGGVFFLANGLDMFLWLGVSAPPELIQGIFNVPSFAHISTEATLLPEVDNPYSKKLRSIMDYIQSNRPYSMKLLIAKQREQAEMLFRQYLVEDKSLYGGASYVDFLCCVHKEICQLLN</sequence>
<feature type="domain" description="Sec23/Sec24 beta-sandwich" evidence="20">
    <location>
        <begin position="694"/>
        <end position="777"/>
    </location>
</feature>
<protein>
    <submittedName>
        <fullName evidence="21">SEC24 homolog D, COPII coat complex component</fullName>
    </submittedName>
</protein>
<proteinExistence type="inferred from homology"/>
<keyword evidence="12" id="KW-0653">Protein transport</keyword>
<keyword evidence="7" id="KW-0597">Phosphoprotein</keyword>
<evidence type="ECO:0000256" key="12">
    <source>
        <dbReference type="ARBA" id="ARBA00022927"/>
    </source>
</evidence>
<evidence type="ECO:0000256" key="15">
    <source>
        <dbReference type="SAM" id="MobiDB-lite"/>
    </source>
</evidence>
<evidence type="ECO:0000259" key="16">
    <source>
        <dbReference type="Pfam" id="PF00626"/>
    </source>
</evidence>
<feature type="domain" description="Gelsolin-like" evidence="16">
    <location>
        <begin position="911"/>
        <end position="982"/>
    </location>
</feature>
<dbReference type="FunFam" id="3.40.50.410:FF:000020">
    <property type="entry name" value="protein transport protein Sec24D isoform X1"/>
    <property type="match status" value="1"/>
</dbReference>
<evidence type="ECO:0000259" key="18">
    <source>
        <dbReference type="Pfam" id="PF04811"/>
    </source>
</evidence>
<feature type="compositionally biased region" description="Polar residues" evidence="15">
    <location>
        <begin position="1"/>
        <end position="17"/>
    </location>
</feature>
<keyword evidence="8" id="KW-0479">Metal-binding</keyword>
<evidence type="ECO:0000259" key="19">
    <source>
        <dbReference type="Pfam" id="PF04815"/>
    </source>
</evidence>
<evidence type="ECO:0000256" key="10">
    <source>
        <dbReference type="ARBA" id="ARBA00022833"/>
    </source>
</evidence>
<dbReference type="InterPro" id="IPR036465">
    <property type="entry name" value="vWFA_dom_sf"/>
</dbReference>
<keyword evidence="13" id="KW-0472">Membrane</keyword>
<dbReference type="FunFam" id="2.30.30.380:FF:000003">
    <property type="entry name" value="SEC24 homolog D, COPII coat complex component"/>
    <property type="match status" value="1"/>
</dbReference>
<dbReference type="Gene3D" id="1.20.120.730">
    <property type="entry name" value="Sec23/Sec24 helical domain"/>
    <property type="match status" value="1"/>
</dbReference>
<dbReference type="InterPro" id="IPR036175">
    <property type="entry name" value="Sec23/24_helical_dom_sf"/>
</dbReference>
<keyword evidence="10" id="KW-0862">Zinc</keyword>
<dbReference type="GO" id="GO:0005829">
    <property type="term" value="C:cytosol"/>
    <property type="evidence" value="ECO:0007669"/>
    <property type="project" value="UniProtKB-SubCell"/>
</dbReference>
<evidence type="ECO:0000256" key="5">
    <source>
        <dbReference type="ARBA" id="ARBA00022448"/>
    </source>
</evidence>
<feature type="compositionally biased region" description="Polar residues" evidence="15">
    <location>
        <begin position="73"/>
        <end position="89"/>
    </location>
</feature>
<dbReference type="AlphaFoldDB" id="A0A8C3TEI8"/>
<dbReference type="Gene3D" id="2.30.30.380">
    <property type="entry name" value="Zn-finger domain of Sec23/24"/>
    <property type="match status" value="1"/>
</dbReference>
<dbReference type="InterPro" id="IPR007123">
    <property type="entry name" value="Gelsolin-like_dom"/>
</dbReference>
<evidence type="ECO:0000256" key="13">
    <source>
        <dbReference type="ARBA" id="ARBA00023136"/>
    </source>
</evidence>
<dbReference type="CDD" id="cd01479">
    <property type="entry name" value="Sec24-like"/>
    <property type="match status" value="1"/>
</dbReference>
<evidence type="ECO:0000256" key="4">
    <source>
        <dbReference type="ARBA" id="ARBA00008334"/>
    </source>
</evidence>
<comment type="subcellular location">
    <subcellularLocation>
        <location evidence="3">Cytoplasm</location>
        <location evidence="3">Cytosol</location>
    </subcellularLocation>
    <subcellularLocation>
        <location evidence="1">Cytoplasmic vesicle</location>
        <location evidence="1">COPII-coated vesicle membrane</location>
        <topology evidence="1">Peripheral membrane protein</topology>
        <orientation evidence="1">Cytoplasmic side</orientation>
    </subcellularLocation>
    <subcellularLocation>
        <location evidence="2">Endoplasmic reticulum membrane</location>
        <topology evidence="2">Peripheral membrane protein</topology>
        <orientation evidence="2">Cytoplasmic side</orientation>
    </subcellularLocation>
</comment>
<accession>A0A8C3TEI8</accession>
<keyword evidence="22" id="KW-1185">Reference proteome</keyword>
<comment type="similarity">
    <text evidence="4">Belongs to the SEC23/SEC24 family. SEC24 subfamily.</text>
</comment>
<feature type="region of interest" description="Disordered" evidence="15">
    <location>
        <begin position="248"/>
        <end position="268"/>
    </location>
</feature>
<feature type="compositionally biased region" description="Polar residues" evidence="15">
    <location>
        <begin position="43"/>
        <end position="53"/>
    </location>
</feature>
<evidence type="ECO:0000256" key="14">
    <source>
        <dbReference type="ARBA" id="ARBA00023329"/>
    </source>
</evidence>
<feature type="domain" description="Sec23/Sec24 helical" evidence="19">
    <location>
        <begin position="790"/>
        <end position="889"/>
    </location>
</feature>
<evidence type="ECO:0000256" key="3">
    <source>
        <dbReference type="ARBA" id="ARBA00004514"/>
    </source>
</evidence>
<dbReference type="InterPro" id="IPR029006">
    <property type="entry name" value="ADF-H/Gelsolin-like_dom_sf"/>
</dbReference>
<dbReference type="InterPro" id="IPR041742">
    <property type="entry name" value="Sec24-like_trunk_dom"/>
</dbReference>
<dbReference type="PANTHER" id="PTHR13803:SF6">
    <property type="entry name" value="PROTEIN TRANSPORT PROTEIN SEC24D"/>
    <property type="match status" value="1"/>
</dbReference>
<reference evidence="21" key="2">
    <citation type="submission" date="2025-09" db="UniProtKB">
        <authorList>
            <consortium name="Ensembl"/>
        </authorList>
    </citation>
    <scope>IDENTIFICATION</scope>
</reference>
<dbReference type="Pfam" id="PF08033">
    <property type="entry name" value="Sec23_BS"/>
    <property type="match status" value="1"/>
</dbReference>
<evidence type="ECO:0000256" key="8">
    <source>
        <dbReference type="ARBA" id="ARBA00022723"/>
    </source>
</evidence>
<feature type="region of interest" description="Disordered" evidence="15">
    <location>
        <begin position="1"/>
        <end position="129"/>
    </location>
</feature>
<dbReference type="SUPFAM" id="SSF53300">
    <property type="entry name" value="vWA-like"/>
    <property type="match status" value="1"/>
</dbReference>
<evidence type="ECO:0000256" key="7">
    <source>
        <dbReference type="ARBA" id="ARBA00022553"/>
    </source>
</evidence>
<evidence type="ECO:0000259" key="17">
    <source>
        <dbReference type="Pfam" id="PF04810"/>
    </source>
</evidence>
<evidence type="ECO:0000256" key="9">
    <source>
        <dbReference type="ARBA" id="ARBA00022824"/>
    </source>
</evidence>
<keyword evidence="14" id="KW-0968">Cytoplasmic vesicle</keyword>
<dbReference type="Gene3D" id="3.40.20.10">
    <property type="entry name" value="Severin"/>
    <property type="match status" value="1"/>
</dbReference>
<dbReference type="InterPro" id="IPR036180">
    <property type="entry name" value="Gelsolin-like_dom_sf"/>
</dbReference>
<dbReference type="InterPro" id="IPR006896">
    <property type="entry name" value="Sec23/24_trunk_dom"/>
</dbReference>
<dbReference type="FunFam" id="3.40.20.10:FF:000023">
    <property type="entry name" value="protein transport protein Sec24C isoform X1"/>
    <property type="match status" value="1"/>
</dbReference>
<dbReference type="SUPFAM" id="SSF81995">
    <property type="entry name" value="beta-sandwich domain of Sec23/24"/>
    <property type="match status" value="2"/>
</dbReference>
<dbReference type="Pfam" id="PF00626">
    <property type="entry name" value="Gelsolin"/>
    <property type="match status" value="1"/>
</dbReference>
<keyword evidence="11" id="KW-0931">ER-Golgi transport</keyword>
<dbReference type="SUPFAM" id="SSF82754">
    <property type="entry name" value="C-terminal, gelsolin-like domain of Sec23/24"/>
    <property type="match status" value="1"/>
</dbReference>
<dbReference type="GO" id="GO:0005789">
    <property type="term" value="C:endoplasmic reticulum membrane"/>
    <property type="evidence" value="ECO:0007669"/>
    <property type="project" value="UniProtKB-SubCell"/>
</dbReference>
<keyword evidence="6" id="KW-0963">Cytoplasm</keyword>
<feature type="compositionally biased region" description="Polar residues" evidence="15">
    <location>
        <begin position="120"/>
        <end position="129"/>
    </location>
</feature>
<dbReference type="InterPro" id="IPR012990">
    <property type="entry name" value="Beta-sandwich_Sec23_24"/>
</dbReference>
<evidence type="ECO:0000256" key="11">
    <source>
        <dbReference type="ARBA" id="ARBA00022892"/>
    </source>
</evidence>
<dbReference type="Gene3D" id="2.60.40.1670">
    <property type="entry name" value="beta-sandwich domain of Sec23/24"/>
    <property type="match status" value="1"/>
</dbReference>
<dbReference type="Pfam" id="PF04815">
    <property type="entry name" value="Sec23_helical"/>
    <property type="match status" value="1"/>
</dbReference>
<dbReference type="GO" id="GO:0070971">
    <property type="term" value="C:endoplasmic reticulum exit site"/>
    <property type="evidence" value="ECO:0007669"/>
    <property type="project" value="TreeGrafter"/>
</dbReference>
<evidence type="ECO:0000256" key="1">
    <source>
        <dbReference type="ARBA" id="ARBA00004299"/>
    </source>
</evidence>
<dbReference type="InterPro" id="IPR050550">
    <property type="entry name" value="SEC23_SEC24_subfamily"/>
</dbReference>
<dbReference type="GO" id="GO:0008270">
    <property type="term" value="F:zinc ion binding"/>
    <property type="evidence" value="ECO:0007669"/>
    <property type="project" value="InterPro"/>
</dbReference>
<dbReference type="PANTHER" id="PTHR13803">
    <property type="entry name" value="SEC24-RELATED PROTEIN"/>
    <property type="match status" value="1"/>
</dbReference>
<dbReference type="Ensembl" id="ENSCSRT00000030395.1">
    <property type="protein sequence ID" value="ENSCSRP00000029226.1"/>
    <property type="gene ID" value="ENSCSRG00000021413.1"/>
</dbReference>
<dbReference type="FunFam" id="2.60.40.1670:FF:000004">
    <property type="entry name" value="SEC24 homolog D, COPII coat complex component"/>
    <property type="match status" value="1"/>
</dbReference>
<feature type="domain" description="Sec23/Sec24 trunk" evidence="18">
    <location>
        <begin position="445"/>
        <end position="688"/>
    </location>
</feature>